<dbReference type="PANTHER" id="PTHR42707:SF3">
    <property type="entry name" value="ACYL-COA DEHYDROGENASE AIDB-RELATED"/>
    <property type="match status" value="1"/>
</dbReference>
<evidence type="ECO:0000313" key="3">
    <source>
        <dbReference type="EMBL" id="SDY56686.1"/>
    </source>
</evidence>
<dbReference type="EMBL" id="FNOT01000008">
    <property type="protein sequence ID" value="SDY56686.1"/>
    <property type="molecule type" value="Genomic_DNA"/>
</dbReference>
<feature type="region of interest" description="Disordered" evidence="1">
    <location>
        <begin position="184"/>
        <end position="218"/>
    </location>
</feature>
<keyword evidence="4" id="KW-1185">Reference proteome</keyword>
<dbReference type="InterPro" id="IPR009100">
    <property type="entry name" value="AcylCoA_DH/oxidase_NM_dom_sf"/>
</dbReference>
<dbReference type="STRING" id="1137993.SAMN05660209_03176"/>
<dbReference type="Pfam" id="PF18158">
    <property type="entry name" value="AidB_N"/>
    <property type="match status" value="1"/>
</dbReference>
<reference evidence="4" key="1">
    <citation type="submission" date="2016-10" db="EMBL/GenBank/DDBJ databases">
        <authorList>
            <person name="Varghese N."/>
            <person name="Submissions S."/>
        </authorList>
    </citation>
    <scope>NUCLEOTIDE SEQUENCE [LARGE SCALE GENOMIC DNA]</scope>
    <source>
        <strain evidence="4">DSM 45422</strain>
    </source>
</reference>
<dbReference type="Proteomes" id="UP000198921">
    <property type="component" value="Unassembled WGS sequence"/>
</dbReference>
<sequence length="218" mass="23081">MIEWGPESPGQNDEGLSASRGRHLDAVRSGGPRCHLAAMGATHEVTNQVPPLVGHDPVAGDAALAEACVRHADVATLDSLKALGALAGSEQAQEWGRLANEHPPCLRTHDRYGHRVDEVEFHPAWHDLLRTAVEHGLAGTPWRSPEPHAHVRRAVGYLGWTQVEMGHGCPVTMTYAAVPALRAAPSSRSGTSPASPRPPTSSASPSRPASAAWSPAWA</sequence>
<protein>
    <submittedName>
        <fullName evidence="3">Putative acyl-CoA dehydrogenase</fullName>
    </submittedName>
</protein>
<accession>A0A1H3KXC9</accession>
<gene>
    <name evidence="3" type="ORF">SAMN05660209_03176</name>
</gene>
<evidence type="ECO:0000259" key="2">
    <source>
        <dbReference type="Pfam" id="PF18158"/>
    </source>
</evidence>
<evidence type="ECO:0000256" key="1">
    <source>
        <dbReference type="SAM" id="MobiDB-lite"/>
    </source>
</evidence>
<organism evidence="3 4">
    <name type="scientific">Geodermatophilus africanus</name>
    <dbReference type="NCBI Taxonomy" id="1137993"/>
    <lineage>
        <taxon>Bacteria</taxon>
        <taxon>Bacillati</taxon>
        <taxon>Actinomycetota</taxon>
        <taxon>Actinomycetes</taxon>
        <taxon>Geodermatophilales</taxon>
        <taxon>Geodermatophilaceae</taxon>
        <taxon>Geodermatophilus</taxon>
    </lineage>
</organism>
<evidence type="ECO:0000313" key="4">
    <source>
        <dbReference type="Proteomes" id="UP000198921"/>
    </source>
</evidence>
<dbReference type="InterPro" id="IPR041504">
    <property type="entry name" value="AidB_N"/>
</dbReference>
<dbReference type="AlphaFoldDB" id="A0A1H3KXC9"/>
<dbReference type="PANTHER" id="PTHR42707">
    <property type="entry name" value="ACYL-COA DEHYDROGENASE"/>
    <property type="match status" value="1"/>
</dbReference>
<dbReference type="InterPro" id="IPR052904">
    <property type="entry name" value="Acyl-CoA_dehydrogenase-like"/>
</dbReference>
<dbReference type="GO" id="GO:0003995">
    <property type="term" value="F:acyl-CoA dehydrogenase activity"/>
    <property type="evidence" value="ECO:0007669"/>
    <property type="project" value="TreeGrafter"/>
</dbReference>
<name>A0A1H3KXC9_9ACTN</name>
<feature type="domain" description="Adaptive response protein AidB N-terminal" evidence="2">
    <location>
        <begin position="47"/>
        <end position="188"/>
    </location>
</feature>
<proteinExistence type="predicted"/>
<dbReference type="SUPFAM" id="SSF56645">
    <property type="entry name" value="Acyl-CoA dehydrogenase NM domain-like"/>
    <property type="match status" value="1"/>
</dbReference>
<dbReference type="Gene3D" id="6.10.250.600">
    <property type="match status" value="1"/>
</dbReference>